<evidence type="ECO:0000313" key="2">
    <source>
        <dbReference type="Proteomes" id="UP000008514"/>
    </source>
</evidence>
<proteinExistence type="predicted"/>
<name>K4ISR5_PSYTT</name>
<keyword evidence="2" id="KW-1185">Reference proteome</keyword>
<accession>K4ISR5</accession>
<dbReference type="RefSeq" id="WP_015024087.1">
    <property type="nucleotide sequence ID" value="NC_018721.1"/>
</dbReference>
<organism evidence="1 2">
    <name type="scientific">Psychroflexus torquis (strain ATCC 700755 / CIP 106069 / ACAM 623)</name>
    <dbReference type="NCBI Taxonomy" id="313595"/>
    <lineage>
        <taxon>Bacteria</taxon>
        <taxon>Pseudomonadati</taxon>
        <taxon>Bacteroidota</taxon>
        <taxon>Flavobacteriia</taxon>
        <taxon>Flavobacteriales</taxon>
        <taxon>Flavobacteriaceae</taxon>
        <taxon>Psychroflexus</taxon>
    </lineage>
</organism>
<dbReference type="EMBL" id="CP003879">
    <property type="protein sequence ID" value="AFU68490.1"/>
    <property type="molecule type" value="Genomic_DNA"/>
</dbReference>
<dbReference type="AlphaFoldDB" id="K4ISR5"/>
<dbReference type="Proteomes" id="UP000008514">
    <property type="component" value="Chromosome"/>
</dbReference>
<reference evidence="1" key="1">
    <citation type="submission" date="2006-03" db="EMBL/GenBank/DDBJ databases">
        <authorList>
            <person name="Bowman J."/>
            <person name="Ferriera S."/>
            <person name="Johnson J."/>
            <person name="Kravitz S."/>
            <person name="Halpern A."/>
            <person name="Remington K."/>
            <person name="Beeson K."/>
            <person name="Tran B."/>
            <person name="Rogers Y.-H."/>
            <person name="Friedman R."/>
            <person name="Venter J.C."/>
        </authorList>
    </citation>
    <scope>NUCLEOTIDE SEQUENCE [LARGE SCALE GENOMIC DNA]</scope>
    <source>
        <strain evidence="1">ATCC 700755</strain>
    </source>
</reference>
<dbReference type="KEGG" id="ptq:P700755_001619"/>
<sequence length="49" mass="5755">MANLFLYLGSPKTTTSSLQIFFQDLKHQKIKYYGAFLPRNEKKMDLLKS</sequence>
<gene>
    <name evidence="1" type="ordered locus">P700755_001619</name>
</gene>
<dbReference type="STRING" id="313595.P700755_001619"/>
<reference evidence="1" key="2">
    <citation type="submission" date="2012-09" db="EMBL/GenBank/DDBJ databases">
        <title>The complete sequence of Psychroflexus torquis an extreme psychrophile from sea-ice that is stimulated by light.</title>
        <authorList>
            <person name="Feng S."/>
            <person name="Powell S.M."/>
            <person name="Bowman J.P."/>
        </authorList>
    </citation>
    <scope>NUCLEOTIDE SEQUENCE [LARGE SCALE GENOMIC DNA]</scope>
    <source>
        <strain evidence="1">ATCC 700755</strain>
    </source>
</reference>
<dbReference type="HOGENOM" id="CLU_3139870_0_0_10"/>
<protein>
    <submittedName>
        <fullName evidence="1">Uncharacterized protein</fullName>
    </submittedName>
</protein>
<evidence type="ECO:0000313" key="1">
    <source>
        <dbReference type="EMBL" id="AFU68490.1"/>
    </source>
</evidence>